<dbReference type="GO" id="GO:0003677">
    <property type="term" value="F:DNA binding"/>
    <property type="evidence" value="ECO:0007669"/>
    <property type="project" value="InterPro"/>
</dbReference>
<evidence type="ECO:0000259" key="1">
    <source>
        <dbReference type="PROSITE" id="PS50943"/>
    </source>
</evidence>
<evidence type="ECO:0000313" key="2">
    <source>
        <dbReference type="EMBL" id="ARN73780.1"/>
    </source>
</evidence>
<dbReference type="EMBL" id="CP019343">
    <property type="protein sequence ID" value="ARN73780.1"/>
    <property type="molecule type" value="Genomic_DNA"/>
</dbReference>
<dbReference type="AlphaFoldDB" id="A0A1X9N6Q1"/>
<evidence type="ECO:0000313" key="3">
    <source>
        <dbReference type="Proteomes" id="UP000193450"/>
    </source>
</evidence>
<dbReference type="SUPFAM" id="SSF47413">
    <property type="entry name" value="lambda repressor-like DNA-binding domains"/>
    <property type="match status" value="1"/>
</dbReference>
<dbReference type="STRING" id="716816.BST96_06425"/>
<protein>
    <recommendedName>
        <fullName evidence="1">HTH cro/C1-type domain-containing protein</fullName>
    </recommendedName>
</protein>
<reference evidence="2 3" key="1">
    <citation type="submission" date="2016-11" db="EMBL/GenBank/DDBJ databases">
        <title>Trade-off between light-utilization and light-protection in marine flavobacteria.</title>
        <authorList>
            <person name="Kumagai Y."/>
        </authorList>
    </citation>
    <scope>NUCLEOTIDE SEQUENCE [LARGE SCALE GENOMIC DNA]</scope>
    <source>
        <strain evidence="2 3">NBRC 107125</strain>
    </source>
</reference>
<organism evidence="2 3">
    <name type="scientific">Oceanicoccus sagamiensis</name>
    <dbReference type="NCBI Taxonomy" id="716816"/>
    <lineage>
        <taxon>Bacteria</taxon>
        <taxon>Pseudomonadati</taxon>
        <taxon>Pseudomonadota</taxon>
        <taxon>Gammaproteobacteria</taxon>
        <taxon>Cellvibrionales</taxon>
        <taxon>Spongiibacteraceae</taxon>
        <taxon>Oceanicoccus</taxon>
    </lineage>
</organism>
<sequence length="63" mass="6972">MARVALDWTVRELAEKANVVPNRVSNFEKGRGAQINTAKALEQALLSSDKVRFQGHTCVCVED</sequence>
<dbReference type="CDD" id="cd00093">
    <property type="entry name" value="HTH_XRE"/>
    <property type="match status" value="1"/>
</dbReference>
<dbReference type="Pfam" id="PF01381">
    <property type="entry name" value="HTH_3"/>
    <property type="match status" value="1"/>
</dbReference>
<name>A0A1X9N6Q1_9GAMM</name>
<dbReference type="InterPro" id="IPR010982">
    <property type="entry name" value="Lambda_DNA-bd_dom_sf"/>
</dbReference>
<dbReference type="Proteomes" id="UP000193450">
    <property type="component" value="Chromosome"/>
</dbReference>
<gene>
    <name evidence="2" type="ORF">BST96_06425</name>
</gene>
<dbReference type="PROSITE" id="PS50943">
    <property type="entry name" value="HTH_CROC1"/>
    <property type="match status" value="1"/>
</dbReference>
<proteinExistence type="predicted"/>
<dbReference type="Gene3D" id="1.10.260.40">
    <property type="entry name" value="lambda repressor-like DNA-binding domains"/>
    <property type="match status" value="1"/>
</dbReference>
<keyword evidence="3" id="KW-1185">Reference proteome</keyword>
<feature type="domain" description="HTH cro/C1-type" evidence="1">
    <location>
        <begin position="2"/>
        <end position="51"/>
    </location>
</feature>
<accession>A0A1X9N6Q1</accession>
<dbReference type="InterPro" id="IPR001387">
    <property type="entry name" value="Cro/C1-type_HTH"/>
</dbReference>
<dbReference type="KEGG" id="osg:BST96_06425"/>